<comment type="similarity">
    <text evidence="7">Belongs to the AP2/ERF transcription factor family. ERF subfamily.</text>
</comment>
<dbReference type="GO" id="GO:0003700">
    <property type="term" value="F:DNA-binding transcription factor activity"/>
    <property type="evidence" value="ECO:0007669"/>
    <property type="project" value="InterPro"/>
</dbReference>
<dbReference type="FunFam" id="3.30.730.10:FF:000006">
    <property type="entry name" value="ethylene-responsive transcription factor ERF014-like"/>
    <property type="match status" value="1"/>
</dbReference>
<dbReference type="Gene3D" id="3.30.730.10">
    <property type="entry name" value="AP2/ERF domain"/>
    <property type="match status" value="1"/>
</dbReference>
<dbReference type="PRINTS" id="PR00367">
    <property type="entry name" value="ETHRSPELEMNT"/>
</dbReference>
<dbReference type="PANTHER" id="PTHR31985">
    <property type="entry name" value="ETHYLENE-RESPONSIVE TRANSCRIPTION FACTOR ERF042-RELATED"/>
    <property type="match status" value="1"/>
</dbReference>
<dbReference type="SUPFAM" id="SSF54171">
    <property type="entry name" value="DNA-binding domain"/>
    <property type="match status" value="1"/>
</dbReference>
<keyword evidence="3" id="KW-0238">DNA-binding</keyword>
<evidence type="ECO:0000256" key="4">
    <source>
        <dbReference type="ARBA" id="ARBA00023159"/>
    </source>
</evidence>
<keyword evidence="4" id="KW-0010">Activator</keyword>
<proteinExistence type="inferred from homology"/>
<dbReference type="Proteomes" id="UP001202328">
    <property type="component" value="Unassembled WGS sequence"/>
</dbReference>
<comment type="caution">
    <text evidence="10">The sequence shown here is derived from an EMBL/GenBank/DDBJ whole genome shotgun (WGS) entry which is preliminary data.</text>
</comment>
<dbReference type="AlphaFoldDB" id="A0AAD4SI79"/>
<keyword evidence="6" id="KW-0539">Nucleus</keyword>
<dbReference type="InterPro" id="IPR051032">
    <property type="entry name" value="AP2/ERF_TF_ERF_subfamily"/>
</dbReference>
<dbReference type="GO" id="GO:0005634">
    <property type="term" value="C:nucleus"/>
    <property type="evidence" value="ECO:0007669"/>
    <property type="project" value="UniProtKB-SubCell"/>
</dbReference>
<dbReference type="InterPro" id="IPR001471">
    <property type="entry name" value="AP2/ERF_dom"/>
</dbReference>
<dbReference type="InterPro" id="IPR036955">
    <property type="entry name" value="AP2/ERF_dom_sf"/>
</dbReference>
<evidence type="ECO:0000313" key="11">
    <source>
        <dbReference type="Proteomes" id="UP001202328"/>
    </source>
</evidence>
<keyword evidence="5" id="KW-0804">Transcription</keyword>
<evidence type="ECO:0000256" key="2">
    <source>
        <dbReference type="ARBA" id="ARBA00023015"/>
    </source>
</evidence>
<feature type="domain" description="AP2/ERF" evidence="9">
    <location>
        <begin position="55"/>
        <end position="112"/>
    </location>
</feature>
<organism evidence="10 11">
    <name type="scientific">Papaver atlanticum</name>
    <dbReference type="NCBI Taxonomy" id="357466"/>
    <lineage>
        <taxon>Eukaryota</taxon>
        <taxon>Viridiplantae</taxon>
        <taxon>Streptophyta</taxon>
        <taxon>Embryophyta</taxon>
        <taxon>Tracheophyta</taxon>
        <taxon>Spermatophyta</taxon>
        <taxon>Magnoliopsida</taxon>
        <taxon>Ranunculales</taxon>
        <taxon>Papaveraceae</taxon>
        <taxon>Papaveroideae</taxon>
        <taxon>Papaver</taxon>
    </lineage>
</organism>
<dbReference type="Pfam" id="PF00847">
    <property type="entry name" value="AP2"/>
    <property type="match status" value="1"/>
</dbReference>
<accession>A0AAD4SI79</accession>
<keyword evidence="2" id="KW-0805">Transcription regulation</keyword>
<evidence type="ECO:0000256" key="1">
    <source>
        <dbReference type="ARBA" id="ARBA00004123"/>
    </source>
</evidence>
<evidence type="ECO:0000259" key="9">
    <source>
        <dbReference type="PROSITE" id="PS51032"/>
    </source>
</evidence>
<evidence type="ECO:0000256" key="5">
    <source>
        <dbReference type="ARBA" id="ARBA00023163"/>
    </source>
</evidence>
<name>A0AAD4SI79_9MAGN</name>
<evidence type="ECO:0000313" key="10">
    <source>
        <dbReference type="EMBL" id="KAI3909353.1"/>
    </source>
</evidence>
<dbReference type="PROSITE" id="PS51032">
    <property type="entry name" value="AP2_ERF"/>
    <property type="match status" value="1"/>
</dbReference>
<feature type="compositionally biased region" description="Low complexity" evidence="8">
    <location>
        <begin position="33"/>
        <end position="50"/>
    </location>
</feature>
<feature type="region of interest" description="Disordered" evidence="8">
    <location>
        <begin position="185"/>
        <end position="204"/>
    </location>
</feature>
<reference evidence="10" key="1">
    <citation type="submission" date="2022-04" db="EMBL/GenBank/DDBJ databases">
        <title>A functionally conserved STORR gene fusion in Papaver species that diverged 16.8 million years ago.</title>
        <authorList>
            <person name="Catania T."/>
        </authorList>
    </citation>
    <scope>NUCLEOTIDE SEQUENCE</scope>
    <source>
        <strain evidence="10">S-188037</strain>
    </source>
</reference>
<dbReference type="EMBL" id="JAJJMB010010320">
    <property type="protein sequence ID" value="KAI3909353.1"/>
    <property type="molecule type" value="Genomic_DNA"/>
</dbReference>
<dbReference type="SMART" id="SM00380">
    <property type="entry name" value="AP2"/>
    <property type="match status" value="1"/>
</dbReference>
<comment type="subcellular location">
    <subcellularLocation>
        <location evidence="1">Nucleus</location>
    </subcellularLocation>
</comment>
<dbReference type="PANTHER" id="PTHR31985:SF231">
    <property type="entry name" value="ETHYLENE-RESPONSIVE TRANSCRIPTION FACTOR ERF014"/>
    <property type="match status" value="1"/>
</dbReference>
<protein>
    <recommendedName>
        <fullName evidence="9">AP2/ERF domain-containing protein</fullName>
    </recommendedName>
</protein>
<feature type="region of interest" description="Disordered" evidence="8">
    <location>
        <begin position="15"/>
        <end position="52"/>
    </location>
</feature>
<feature type="compositionally biased region" description="Low complexity" evidence="8">
    <location>
        <begin position="15"/>
        <end position="26"/>
    </location>
</feature>
<evidence type="ECO:0000256" key="8">
    <source>
        <dbReference type="SAM" id="MobiDB-lite"/>
    </source>
</evidence>
<dbReference type="GO" id="GO:0000976">
    <property type="term" value="F:transcription cis-regulatory region binding"/>
    <property type="evidence" value="ECO:0007669"/>
    <property type="project" value="UniProtKB-ARBA"/>
</dbReference>
<dbReference type="InterPro" id="IPR016177">
    <property type="entry name" value="DNA-bd_dom_sf"/>
</dbReference>
<sequence>MVKCEEKSIQVQAESSTSTLLSSSSSICKSVGTKPSSSSSTKTTSPSLSSRKIKKYKGVRMRSWGSWVSEIRAPNQKTRIWLGSYSTAEAAARAYDAALLCLKGSSANLNFPNSSLSSFPHLHAAAAADNNSMSMSPKTIQRVAAAAAAATTTVTPINNTTINIPSPSTPSLLSLSPTLPSSLSSPSPSISISSSPSPSSSCSTHQDIDEVSLIQCWDTYTPSTITSGNAISHYNNNVQETPMSVTRPMNNDPWMDLFGDLQSPKFNVDHLLSSCPSFAPAPLSVDEYFYEDSDIRLWSFC</sequence>
<feature type="compositionally biased region" description="Low complexity" evidence="8">
    <location>
        <begin position="185"/>
        <end position="201"/>
    </location>
</feature>
<dbReference type="CDD" id="cd00018">
    <property type="entry name" value="AP2"/>
    <property type="match status" value="1"/>
</dbReference>
<evidence type="ECO:0000256" key="7">
    <source>
        <dbReference type="ARBA" id="ARBA00024343"/>
    </source>
</evidence>
<evidence type="ECO:0000256" key="3">
    <source>
        <dbReference type="ARBA" id="ARBA00023125"/>
    </source>
</evidence>
<keyword evidence="11" id="KW-1185">Reference proteome</keyword>
<evidence type="ECO:0000256" key="6">
    <source>
        <dbReference type="ARBA" id="ARBA00023242"/>
    </source>
</evidence>
<gene>
    <name evidence="10" type="ORF">MKW98_007877</name>
</gene>